<dbReference type="EMBL" id="CM016555">
    <property type="protein sequence ID" value="TKW21741.1"/>
    <property type="molecule type" value="Genomic_DNA"/>
</dbReference>
<dbReference type="Proteomes" id="UP000298652">
    <property type="component" value="Chromosome 4"/>
</dbReference>
<organism evidence="3 4">
    <name type="scientific">Setaria viridis</name>
    <name type="common">Green bristlegrass</name>
    <name type="synonym">Setaria italica subsp. viridis</name>
    <dbReference type="NCBI Taxonomy" id="4556"/>
    <lineage>
        <taxon>Eukaryota</taxon>
        <taxon>Viridiplantae</taxon>
        <taxon>Streptophyta</taxon>
        <taxon>Embryophyta</taxon>
        <taxon>Tracheophyta</taxon>
        <taxon>Spermatophyta</taxon>
        <taxon>Magnoliopsida</taxon>
        <taxon>Liliopsida</taxon>
        <taxon>Poales</taxon>
        <taxon>Poaceae</taxon>
        <taxon>PACMAD clade</taxon>
        <taxon>Panicoideae</taxon>
        <taxon>Panicodae</taxon>
        <taxon>Paniceae</taxon>
        <taxon>Cenchrinae</taxon>
        <taxon>Setaria</taxon>
    </lineage>
</organism>
<evidence type="ECO:0000256" key="1">
    <source>
        <dbReference type="SAM" id="Coils"/>
    </source>
</evidence>
<sequence length="430" mass="48339">MVVFVSLFKQGFGIPIGNFFHGLLHYYKIELKVLEYFDLQLRESNKGWHSEWFLIANQHPELPRCTGYEPVSMPEWSNQPTSEEQVQVDELLEKITDLKAQGLIAGTISINFCQRVTQRIKYRVHPSYEYSRLDDPTREVHGNVPNPEVIDRLTSCSAQTEATSSRTKEQPPPTEVGAGEFGHTGEATSTPAPQEGEAGSRAADIAMVDPEVKKKADEEARVEPQQGELPGMTRRQRESNPEDFSDEDLAEDVARDKEDLYKLQKMSMDAGELLFRVKGTRRAKYYHLKSECLEAELKEAKEDAANQLLQRNLEKDVLAAHMKGLEVELEELQKVAGYVMDVVQPNANPAALTPLLDRLKAALGRLKALLKDTTVECIKNAFTLVASHFLKLALEWSATGVTADFNVDLIPEVVDQYHDVVESIVNDLDT</sequence>
<dbReference type="PANTHER" id="PTHR33026">
    <property type="entry name" value="OS06G0360600 PROTEIN"/>
    <property type="match status" value="1"/>
</dbReference>
<gene>
    <name evidence="3" type="ORF">SEVIR_4G141200v2</name>
</gene>
<feature type="coiled-coil region" evidence="1">
    <location>
        <begin position="290"/>
        <end position="376"/>
    </location>
</feature>
<feature type="compositionally biased region" description="Basic and acidic residues" evidence="2">
    <location>
        <begin position="210"/>
        <end position="222"/>
    </location>
</feature>
<keyword evidence="1" id="KW-0175">Coiled coil</keyword>
<evidence type="ECO:0000313" key="4">
    <source>
        <dbReference type="Proteomes" id="UP000298652"/>
    </source>
</evidence>
<dbReference type="PANTHER" id="PTHR33026:SF7">
    <property type="entry name" value="OS03G0100275 PROTEIN"/>
    <property type="match status" value="1"/>
</dbReference>
<evidence type="ECO:0000313" key="3">
    <source>
        <dbReference type="EMBL" id="TKW21741.1"/>
    </source>
</evidence>
<dbReference type="Gramene" id="TKW21741">
    <property type="protein sequence ID" value="TKW21741"/>
    <property type="gene ID" value="SEVIR_4G141200v2"/>
</dbReference>
<feature type="compositionally biased region" description="Acidic residues" evidence="2">
    <location>
        <begin position="241"/>
        <end position="251"/>
    </location>
</feature>
<name>A0A4U6UYC6_SETVI</name>
<keyword evidence="4" id="KW-1185">Reference proteome</keyword>
<feature type="compositionally biased region" description="Polar residues" evidence="2">
    <location>
        <begin position="154"/>
        <end position="165"/>
    </location>
</feature>
<dbReference type="AlphaFoldDB" id="A0A4U6UYC6"/>
<evidence type="ECO:0000256" key="2">
    <source>
        <dbReference type="SAM" id="MobiDB-lite"/>
    </source>
</evidence>
<feature type="region of interest" description="Disordered" evidence="2">
    <location>
        <begin position="133"/>
        <end position="252"/>
    </location>
</feature>
<proteinExistence type="predicted"/>
<protein>
    <submittedName>
        <fullName evidence="3">Uncharacterized protein</fullName>
    </submittedName>
</protein>
<reference evidence="3" key="1">
    <citation type="submission" date="2019-03" db="EMBL/GenBank/DDBJ databases">
        <title>WGS assembly of Setaria viridis.</title>
        <authorList>
            <person name="Huang P."/>
            <person name="Jenkins J."/>
            <person name="Grimwood J."/>
            <person name="Barry K."/>
            <person name="Healey A."/>
            <person name="Mamidi S."/>
            <person name="Sreedasyam A."/>
            <person name="Shu S."/>
            <person name="Feldman M."/>
            <person name="Wu J."/>
            <person name="Yu Y."/>
            <person name="Chen C."/>
            <person name="Johnson J."/>
            <person name="Rokhsar D."/>
            <person name="Baxter I."/>
            <person name="Schmutz J."/>
            <person name="Brutnell T."/>
            <person name="Kellogg E."/>
        </authorList>
    </citation>
    <scope>NUCLEOTIDE SEQUENCE [LARGE SCALE GENOMIC DNA]</scope>
</reference>
<accession>A0A4U6UYC6</accession>